<evidence type="ECO:0000313" key="1">
    <source>
        <dbReference type="EMBL" id="KZS44738.1"/>
    </source>
</evidence>
<keyword evidence="2" id="KW-1185">Reference proteome</keyword>
<evidence type="ECO:0000313" key="2">
    <source>
        <dbReference type="Proteomes" id="UP000076796"/>
    </source>
</evidence>
<proteinExistence type="predicted"/>
<dbReference type="Proteomes" id="UP000076796">
    <property type="component" value="Unassembled WGS sequence"/>
</dbReference>
<comment type="caution">
    <text evidence="1">The sequence shown here is derived from an EMBL/GenBank/DDBJ whole genome shotgun (WGS) entry which is preliminary data.</text>
</comment>
<organism evidence="1 2">
    <name type="scientific">Paenibacillus glucanolyticus</name>
    <dbReference type="NCBI Taxonomy" id="59843"/>
    <lineage>
        <taxon>Bacteria</taxon>
        <taxon>Bacillati</taxon>
        <taxon>Bacillota</taxon>
        <taxon>Bacilli</taxon>
        <taxon>Bacillales</taxon>
        <taxon>Paenibacillaceae</taxon>
        <taxon>Paenibacillus</taxon>
    </lineage>
</organism>
<dbReference type="AlphaFoldDB" id="A0A163G5A9"/>
<reference evidence="1" key="1">
    <citation type="journal article" date="2016" name="Genome Announc.">
        <title>Draft genomes of two strains of Paenibacillus glucanolyticus with capability to degrade lignocellulose.</title>
        <authorList>
            <person name="Mathews S.L."/>
            <person name="Pawlak J."/>
            <person name="Grunden A.M."/>
        </authorList>
    </citation>
    <scope>NUCLEOTIDE SEQUENCE [LARGE SCALE GENOMIC DNA]</scope>
    <source>
        <strain evidence="1">SLM1</strain>
    </source>
</reference>
<protein>
    <submittedName>
        <fullName evidence="1">Uncharacterized protein</fullName>
    </submittedName>
</protein>
<gene>
    <name evidence="1" type="ORF">AWU65_01745</name>
</gene>
<sequence>MVEDKIIIKKSEIESGSYLQHFEEKLQKNKTHPEYDPRDLLLYLLIEITSNEIHDDETVGTMAKDLVKAYTATY</sequence>
<dbReference type="EMBL" id="LWMH01000001">
    <property type="protein sequence ID" value="KZS44738.1"/>
    <property type="molecule type" value="Genomic_DNA"/>
</dbReference>
<accession>A0A163G5A9</accession>
<name>A0A163G5A9_9BACL</name>
<dbReference type="RefSeq" id="WP_063477322.1">
    <property type="nucleotide sequence ID" value="NZ_JBCMWP010000019.1"/>
</dbReference>